<evidence type="ECO:0008006" key="3">
    <source>
        <dbReference type="Google" id="ProtNLM"/>
    </source>
</evidence>
<dbReference type="Gene3D" id="3.90.1720.10">
    <property type="entry name" value="endopeptidase domain like (from Nostoc punctiforme)"/>
    <property type="match status" value="1"/>
</dbReference>
<sequence>MRTTRQSVPVHRLATVFVAMLLFLVSAGVRAPEARALITLDQFVSSTTGQSLANAQGEYRGECVSLVAQYLGQVHGITVDHWGNAVDYRAGGTGGNQLAARGFTWSTDTNFRDGDIVVWGSGAWTTSYGHIAVWYHGQIYDQNFNGRRTGGSHAFFGYGYLGHWRKTPPISNQLPQASLDDVNGGPGQIRVRGWAFDRDNLAAQLGVHVYMGGPAGSGAPGYAIAANTSRPDVENVFGPVGQYHGFDSWISTNMRGTFAVYVYAINVPQGDNPLIGQRTVTVSDPNPFGRVDSATSPSPGYLRVRGWAADPNSTTASIGVHLYVGAPAGTAGADVKAVTANLSRSDIAATYPEYGDKHGFDLTFYTGRRGAVPVYGYALNTGPGDNQAIGSGTATVAAPKYVSLAPSRVLDTRYGIGAPKAVVPAGGRVDLQVTGVGGVPAGASAVVLNVTAVSPTGPGSGYVTVWPTGAVRPTASNLNFVPGQTVPNLVVTKVGTGGKVSLYTAARTQLIADVAGYYPAGAAYTGVTPVRVLDTRYGIGAPKVRIPAGGTVTVTIGGANGVPANASAAVVNITTVGPAGAGSVTAYPAGVAVPSALSVSYRSNQTIAGMGVVKLGTGGKITLRSTASTELIVDLDGWVPAVGDTVAFTPTRLVTNRAVASGGSFTVQVAGVAGVPANAKAVQVTVTAANPSTAGYLTVYPTGGARPVVSNLNYTTGGSISNSAIVKVGTGGTITVFASGATPVTVDTSAYWTP</sequence>
<evidence type="ECO:0000313" key="2">
    <source>
        <dbReference type="Proteomes" id="UP000256253"/>
    </source>
</evidence>
<protein>
    <recommendedName>
        <fullName evidence="3">CHAP domain-containing protein</fullName>
    </recommendedName>
</protein>
<accession>A0A3D9UU55</accession>
<organism evidence="1 2">
    <name type="scientific">Calidifontibacter indicus</name>
    <dbReference type="NCBI Taxonomy" id="419650"/>
    <lineage>
        <taxon>Bacteria</taxon>
        <taxon>Bacillati</taxon>
        <taxon>Actinomycetota</taxon>
        <taxon>Actinomycetes</taxon>
        <taxon>Micrococcales</taxon>
        <taxon>Dermacoccaceae</taxon>
        <taxon>Calidifontibacter</taxon>
    </lineage>
</organism>
<reference evidence="1 2" key="1">
    <citation type="submission" date="2018-08" db="EMBL/GenBank/DDBJ databases">
        <title>Sequencing the genomes of 1000 actinobacteria strains.</title>
        <authorList>
            <person name="Klenk H.-P."/>
        </authorList>
    </citation>
    <scope>NUCLEOTIDE SEQUENCE [LARGE SCALE GENOMIC DNA]</scope>
    <source>
        <strain evidence="1 2">DSM 22967</strain>
    </source>
</reference>
<comment type="caution">
    <text evidence="1">The sequence shown here is derived from an EMBL/GenBank/DDBJ whole genome shotgun (WGS) entry which is preliminary data.</text>
</comment>
<dbReference type="AlphaFoldDB" id="A0A3D9UU55"/>
<proteinExistence type="predicted"/>
<name>A0A3D9UU55_9MICO</name>
<gene>
    <name evidence="1" type="ORF">DFJ65_3168</name>
</gene>
<dbReference type="InterPro" id="IPR038765">
    <property type="entry name" value="Papain-like_cys_pep_sf"/>
</dbReference>
<dbReference type="Proteomes" id="UP000256253">
    <property type="component" value="Unassembled WGS sequence"/>
</dbReference>
<keyword evidence="2" id="KW-1185">Reference proteome</keyword>
<dbReference type="EMBL" id="QTUA01000001">
    <property type="protein sequence ID" value="REF32073.1"/>
    <property type="molecule type" value="Genomic_DNA"/>
</dbReference>
<dbReference type="SUPFAM" id="SSF54001">
    <property type="entry name" value="Cysteine proteinases"/>
    <property type="match status" value="1"/>
</dbReference>
<evidence type="ECO:0000313" key="1">
    <source>
        <dbReference type="EMBL" id="REF32073.1"/>
    </source>
</evidence>